<dbReference type="Proteomes" id="UP001496627">
    <property type="component" value="Unassembled WGS sequence"/>
</dbReference>
<reference evidence="1 2" key="1">
    <citation type="submission" date="2024-05" db="EMBL/GenBank/DDBJ databases">
        <title>Neorhizobium sp. Rsf11, a plant growth promoting and heavy metal resistant PAH-degrader.</title>
        <authorList>
            <person name="Golubev S.N."/>
            <person name="Muratova A.Y."/>
            <person name="Markelova M.I."/>
        </authorList>
    </citation>
    <scope>NUCLEOTIDE SEQUENCE [LARGE SCALE GENOMIC DNA]</scope>
    <source>
        <strain evidence="1 2">Rsf11</strain>
    </source>
</reference>
<sequence length="195" mass="21835">MRNKASRAIFDYWANLRGDRAAPLRTEIDPVALRHLLPHLFIVTTEASGLLTFRLAGTRICDLFDREFRGEAFAEAWLENEYRQPAEIVQNVIHYERPAYLEVLASNGDLRHAYEMLLLPIRSAEGNGSDRVLGALLPQGQPFPTTELPVSGLVLESWTFLVESGVRIDAPPSGDHHGFGEALLRRLFSSHGQTS</sequence>
<organism evidence="1 2">
    <name type="scientific">Neorhizobium phenanthreniclasticum</name>
    <dbReference type="NCBI Taxonomy" id="3157917"/>
    <lineage>
        <taxon>Bacteria</taxon>
        <taxon>Pseudomonadati</taxon>
        <taxon>Pseudomonadota</taxon>
        <taxon>Alphaproteobacteria</taxon>
        <taxon>Hyphomicrobiales</taxon>
        <taxon>Rhizobiaceae</taxon>
        <taxon>Rhizobium/Agrobacterium group</taxon>
        <taxon>Neorhizobium</taxon>
    </lineage>
</organism>
<proteinExistence type="predicted"/>
<dbReference type="RefSeq" id="WP_348863002.1">
    <property type="nucleotide sequence ID" value="NZ_JBEAAL010000007.1"/>
</dbReference>
<name>A0ABV0M1F9_9HYPH</name>
<gene>
    <name evidence="1" type="ORF">ABK249_12210</name>
</gene>
<dbReference type="InterPro" id="IPR009922">
    <property type="entry name" value="DUF1457"/>
</dbReference>
<protein>
    <submittedName>
        <fullName evidence="1">PAS domain-containing protein</fullName>
    </submittedName>
</protein>
<comment type="caution">
    <text evidence="1">The sequence shown here is derived from an EMBL/GenBank/DDBJ whole genome shotgun (WGS) entry which is preliminary data.</text>
</comment>
<accession>A0ABV0M1F9</accession>
<dbReference type="PIRSF" id="PIRSF031878">
    <property type="entry name" value="UCP031878"/>
    <property type="match status" value="1"/>
</dbReference>
<evidence type="ECO:0000313" key="1">
    <source>
        <dbReference type="EMBL" id="MEQ1405698.1"/>
    </source>
</evidence>
<dbReference type="Pfam" id="PF07310">
    <property type="entry name" value="PAS_5"/>
    <property type="match status" value="1"/>
</dbReference>
<dbReference type="EMBL" id="JBEAAL010000007">
    <property type="protein sequence ID" value="MEQ1405698.1"/>
    <property type="molecule type" value="Genomic_DNA"/>
</dbReference>
<keyword evidence="2" id="KW-1185">Reference proteome</keyword>
<evidence type="ECO:0000313" key="2">
    <source>
        <dbReference type="Proteomes" id="UP001496627"/>
    </source>
</evidence>